<dbReference type="RefSeq" id="WP_092688363.1">
    <property type="nucleotide sequence ID" value="NZ_FNBK01000002.1"/>
</dbReference>
<evidence type="ECO:0000313" key="1">
    <source>
        <dbReference type="EMBL" id="SDE95208.1"/>
    </source>
</evidence>
<organism evidence="1 2">
    <name type="scientific">Halorientalis regularis</name>
    <dbReference type="NCBI Taxonomy" id="660518"/>
    <lineage>
        <taxon>Archaea</taxon>
        <taxon>Methanobacteriati</taxon>
        <taxon>Methanobacteriota</taxon>
        <taxon>Stenosarchaea group</taxon>
        <taxon>Halobacteria</taxon>
        <taxon>Halobacteriales</taxon>
        <taxon>Haloarculaceae</taxon>
        <taxon>Halorientalis</taxon>
    </lineage>
</organism>
<accession>A0A1G7H431</accession>
<dbReference type="OrthoDB" id="240248at2157"/>
<proteinExistence type="predicted"/>
<dbReference type="STRING" id="660518.SAMN05216218_102324"/>
<dbReference type="Proteomes" id="UP000199076">
    <property type="component" value="Unassembled WGS sequence"/>
</dbReference>
<name>A0A1G7H431_9EURY</name>
<dbReference type="AlphaFoldDB" id="A0A1G7H431"/>
<gene>
    <name evidence="1" type="ORF">SAMN05216218_102324</name>
</gene>
<evidence type="ECO:0000313" key="2">
    <source>
        <dbReference type="Proteomes" id="UP000199076"/>
    </source>
</evidence>
<reference evidence="2" key="1">
    <citation type="submission" date="2016-10" db="EMBL/GenBank/DDBJ databases">
        <authorList>
            <person name="Varghese N."/>
            <person name="Submissions S."/>
        </authorList>
    </citation>
    <scope>NUCLEOTIDE SEQUENCE [LARGE SCALE GENOMIC DNA]</scope>
    <source>
        <strain evidence="2">IBRC-M 10760</strain>
    </source>
</reference>
<keyword evidence="2" id="KW-1185">Reference proteome</keyword>
<sequence length="141" mass="14243">MGDRDSRDRNRDTVVDLLSAAMPLADPTPLTDVAIELQDGLADFGLGPSAIERVLDGTSLPEAGELDVTRVTQPDAGIAEDQADAVVDAGGQAAEVMIEGSGEAAKVLVDTGGDVVEITTEGGEVAAEATAELLVAALDGV</sequence>
<dbReference type="EMBL" id="FNBK01000002">
    <property type="protein sequence ID" value="SDE95208.1"/>
    <property type="molecule type" value="Genomic_DNA"/>
</dbReference>
<protein>
    <submittedName>
        <fullName evidence="1">Uncharacterized protein</fullName>
    </submittedName>
</protein>